<proteinExistence type="predicted"/>
<sequence length="162" mass="18331">MGLKKTKALLKQKVYFPGGDTKVEQYIKQCPIFQALGKQNPPDKLLITPTPSEVWDTLNIIYLGPLPYGFYLVVLIDQTSKFPIVDIINNTSVNLLIDFLQKTIAVYGILKKIISDNGPPFTSFKIKMFFNKLNIEHKRITPLGPQANSQAESFMKPLMKTI</sequence>
<feature type="domain" description="Integrase catalytic" evidence="1">
    <location>
        <begin position="47"/>
        <end position="162"/>
    </location>
</feature>
<evidence type="ECO:0000313" key="2">
    <source>
        <dbReference type="Proteomes" id="UP001652625"/>
    </source>
</evidence>
<dbReference type="InterPro" id="IPR001584">
    <property type="entry name" value="Integrase_cat-core"/>
</dbReference>
<evidence type="ECO:0000313" key="3">
    <source>
        <dbReference type="RefSeq" id="XP_065672040.1"/>
    </source>
</evidence>
<keyword evidence="2" id="KW-1185">Reference proteome</keyword>
<dbReference type="InterPro" id="IPR012337">
    <property type="entry name" value="RNaseH-like_sf"/>
</dbReference>
<dbReference type="InterPro" id="IPR050951">
    <property type="entry name" value="Retrovirus_Pol_polyprotein"/>
</dbReference>
<dbReference type="RefSeq" id="XP_065672040.1">
    <property type="nucleotide sequence ID" value="XM_065815968.1"/>
</dbReference>
<dbReference type="PANTHER" id="PTHR37984">
    <property type="entry name" value="PROTEIN CBG26694"/>
    <property type="match status" value="1"/>
</dbReference>
<dbReference type="PANTHER" id="PTHR37984:SF5">
    <property type="entry name" value="PROTEIN NYNRIN-LIKE"/>
    <property type="match status" value="1"/>
</dbReference>
<dbReference type="SUPFAM" id="SSF53098">
    <property type="entry name" value="Ribonuclease H-like"/>
    <property type="match status" value="1"/>
</dbReference>
<dbReference type="GeneID" id="136089875"/>
<dbReference type="Gene3D" id="3.30.420.10">
    <property type="entry name" value="Ribonuclease H-like superfamily/Ribonuclease H"/>
    <property type="match status" value="1"/>
</dbReference>
<dbReference type="InterPro" id="IPR036397">
    <property type="entry name" value="RNaseH_sf"/>
</dbReference>
<reference evidence="3" key="1">
    <citation type="submission" date="2025-08" db="UniProtKB">
        <authorList>
            <consortium name="RefSeq"/>
        </authorList>
    </citation>
    <scope>IDENTIFICATION</scope>
</reference>
<name>A0ABM4DCB5_HYDVU</name>
<organism evidence="2 3">
    <name type="scientific">Hydra vulgaris</name>
    <name type="common">Hydra</name>
    <name type="synonym">Hydra attenuata</name>
    <dbReference type="NCBI Taxonomy" id="6087"/>
    <lineage>
        <taxon>Eukaryota</taxon>
        <taxon>Metazoa</taxon>
        <taxon>Cnidaria</taxon>
        <taxon>Hydrozoa</taxon>
        <taxon>Hydroidolina</taxon>
        <taxon>Anthoathecata</taxon>
        <taxon>Aplanulata</taxon>
        <taxon>Hydridae</taxon>
        <taxon>Hydra</taxon>
    </lineage>
</organism>
<gene>
    <name evidence="3" type="primary">LOC136089875</name>
</gene>
<protein>
    <submittedName>
        <fullName evidence="3">Uncharacterized protein LOC136089875</fullName>
    </submittedName>
</protein>
<evidence type="ECO:0000259" key="1">
    <source>
        <dbReference type="PROSITE" id="PS50994"/>
    </source>
</evidence>
<accession>A0ABM4DCB5</accession>
<dbReference type="Proteomes" id="UP001652625">
    <property type="component" value="Chromosome 13"/>
</dbReference>
<dbReference type="Pfam" id="PF17921">
    <property type="entry name" value="Integrase_H2C2"/>
    <property type="match status" value="1"/>
</dbReference>
<dbReference type="PROSITE" id="PS50994">
    <property type="entry name" value="INTEGRASE"/>
    <property type="match status" value="1"/>
</dbReference>
<dbReference type="Pfam" id="PF00665">
    <property type="entry name" value="rve"/>
    <property type="match status" value="1"/>
</dbReference>
<dbReference type="InterPro" id="IPR041588">
    <property type="entry name" value="Integrase_H2C2"/>
</dbReference>